<sequence length="169" mass="18847">MEARMRRLNTEALAKERLEEAMKELDVAEVFLREGLTSNAAGKAFQAWKAFLSYLALKNADQLQEKYRGNKRVGNVTIPFHEWIAAVIPTNRMTELSAEMERIVPGVAELTAMALQLHEYQYNGPDPEGIRSKIPNDETAIALIKSFIVKARALMSVLSKGSNSIHTSG</sequence>
<protein>
    <submittedName>
        <fullName evidence="1">PaREP1 family protein</fullName>
    </submittedName>
</protein>
<name>E1QU25_VULDI</name>
<dbReference type="STRING" id="572478.Vdis_0421"/>
<dbReference type="AlphaFoldDB" id="E1QU25"/>
<gene>
    <name evidence="1" type="ordered locus">Vdis_0421</name>
</gene>
<dbReference type="InterPro" id="IPR010268">
    <property type="entry name" value="PaREP1"/>
</dbReference>
<evidence type="ECO:0000313" key="1">
    <source>
        <dbReference type="EMBL" id="ADN49822.1"/>
    </source>
</evidence>
<organism evidence="1 2">
    <name type="scientific">Vulcanisaeta distributa (strain DSM 14429 / JCM 11212 / NBRC 100878 / IC-017)</name>
    <dbReference type="NCBI Taxonomy" id="572478"/>
    <lineage>
        <taxon>Archaea</taxon>
        <taxon>Thermoproteota</taxon>
        <taxon>Thermoprotei</taxon>
        <taxon>Thermoproteales</taxon>
        <taxon>Thermoproteaceae</taxon>
        <taxon>Vulcanisaeta</taxon>
    </lineage>
</organism>
<reference evidence="1 2" key="1">
    <citation type="journal article" date="2010" name="Stand. Genomic Sci.">
        <title>Complete genome sequence of Vulcanisaeta distributa type strain (IC-017).</title>
        <authorList>
            <person name="Mavromatis K."/>
            <person name="Sikorski J."/>
            <person name="Pabst E."/>
            <person name="Teshima H."/>
            <person name="Lapidus A."/>
            <person name="Lucas S."/>
            <person name="Nolan M."/>
            <person name="Glavina Del Rio T."/>
            <person name="Cheng J.F."/>
            <person name="Bruce D."/>
            <person name="Goodwin L."/>
            <person name="Pitluck S."/>
            <person name="Liolios K."/>
            <person name="Ivanova N."/>
            <person name="Mikhailova N."/>
            <person name="Pati A."/>
            <person name="Chen A."/>
            <person name="Palaniappan K."/>
            <person name="Land M."/>
            <person name="Hauser L."/>
            <person name="Chang Y.J."/>
            <person name="Jeffries C.D."/>
            <person name="Rohde M."/>
            <person name="Spring S."/>
            <person name="Goker M."/>
            <person name="Wirth R."/>
            <person name="Woyke T."/>
            <person name="Bristow J."/>
            <person name="Eisen J.A."/>
            <person name="Markowitz V."/>
            <person name="Hugenholtz P."/>
            <person name="Klenk H.P."/>
            <person name="Kyrpides N.C."/>
        </authorList>
    </citation>
    <scope>NUCLEOTIDE SEQUENCE [LARGE SCALE GENOMIC DNA]</scope>
    <source>
        <strain evidence="2">DSM 14429 / JCM 11212 / NBRC 100878 / IC-017</strain>
    </source>
</reference>
<dbReference type="Proteomes" id="UP000006681">
    <property type="component" value="Chromosome"/>
</dbReference>
<keyword evidence="2" id="KW-1185">Reference proteome</keyword>
<dbReference type="HOGENOM" id="CLU_118419_1_0_2"/>
<evidence type="ECO:0000313" key="2">
    <source>
        <dbReference type="Proteomes" id="UP000006681"/>
    </source>
</evidence>
<proteinExistence type="predicted"/>
<dbReference type="eggNOG" id="arCOG03709">
    <property type="taxonomic scope" value="Archaea"/>
</dbReference>
<reference evidence="2" key="2">
    <citation type="journal article" date="2010" name="Stand. Genomic Sci.">
        <title>Complete genome sequence of Vulcanisaeta distributa type strain (IC-017T).</title>
        <authorList>
            <person name="Mavromatis K."/>
            <person name="Sikorski J."/>
            <person name="Pabst E."/>
            <person name="Teshima H."/>
            <person name="Lapidus A."/>
            <person name="Lucas S."/>
            <person name="Nolan M."/>
            <person name="Glavina Del Rio T."/>
            <person name="Cheng J."/>
            <person name="Bruce D."/>
            <person name="Goodwin L."/>
            <person name="Pitluck S."/>
            <person name="Liolios K."/>
            <person name="Ivanova N."/>
            <person name="Mikhailova N."/>
            <person name="Pati A."/>
            <person name="Chen A."/>
            <person name="Palaniappan K."/>
            <person name="Land M."/>
            <person name="Hauser L."/>
            <person name="Chang Y."/>
            <person name="Jeffries C."/>
            <person name="Rohde M."/>
            <person name="Spring S."/>
            <person name="Goker M."/>
            <person name="Wirth R."/>
            <person name="Woyke T."/>
            <person name="Bristow J."/>
            <person name="Eisen J."/>
            <person name="Markowitz V."/>
            <person name="Hugenholtz P."/>
            <person name="Klenk H."/>
            <person name="Kyrpides N."/>
        </authorList>
    </citation>
    <scope>NUCLEOTIDE SEQUENCE [LARGE SCALE GENOMIC DNA]</scope>
    <source>
        <strain evidence="2">DSM 14429 / JCM 11212 / NBRC 100878 / IC-017</strain>
    </source>
</reference>
<dbReference type="Pfam" id="PF05942">
    <property type="entry name" value="PaREP1"/>
    <property type="match status" value="1"/>
</dbReference>
<dbReference type="KEGG" id="vdi:Vdis_0421"/>
<accession>E1QU25</accession>
<dbReference type="EMBL" id="CP002100">
    <property type="protein sequence ID" value="ADN49822.1"/>
    <property type="molecule type" value="Genomic_DNA"/>
</dbReference>